<dbReference type="Gene3D" id="1.10.1870.10">
    <property type="entry name" value="Domain 3, Saccharopine reductase"/>
    <property type="match status" value="1"/>
</dbReference>
<dbReference type="EC" id="1.5.1.10" evidence="8"/>
<proteinExistence type="inferred from homology"/>
<dbReference type="FunFam" id="3.30.360.10:FF:000008">
    <property type="entry name" value="Alpha-aminoadipic semialdehyde synthase, mitochondrial"/>
    <property type="match status" value="1"/>
</dbReference>
<reference evidence="13 14" key="1">
    <citation type="submission" date="2016-10" db="EMBL/GenBank/DDBJ databases">
        <title>Draft genome sequence of Coniochaeta ligniaria NRRL30616, a lignocellulolytic fungus for bioabatement of inhibitors in plant biomass hydrolysates.</title>
        <authorList>
            <consortium name="DOE Joint Genome Institute"/>
            <person name="Jimenez D.J."/>
            <person name="Hector R.E."/>
            <person name="Riley R."/>
            <person name="Sun H."/>
            <person name="Grigoriev I.V."/>
            <person name="Van Elsas J.D."/>
            <person name="Nichols N.N."/>
        </authorList>
    </citation>
    <scope>NUCLEOTIDE SEQUENCE [LARGE SCALE GENOMIC DNA]</scope>
    <source>
        <strain evidence="13 14">NRRL 30616</strain>
    </source>
</reference>
<dbReference type="SUPFAM" id="SSF51735">
    <property type="entry name" value="NAD(P)-binding Rossmann-fold domains"/>
    <property type="match status" value="1"/>
</dbReference>
<dbReference type="InterPro" id="IPR005097">
    <property type="entry name" value="Sacchrp_dh_NADP-bd"/>
</dbReference>
<feature type="domain" description="Saccharopine dehydrogenase-like C-terminal" evidence="12">
    <location>
        <begin position="125"/>
        <end position="440"/>
    </location>
</feature>
<evidence type="ECO:0000259" key="11">
    <source>
        <dbReference type="Pfam" id="PF03435"/>
    </source>
</evidence>
<dbReference type="OrthoDB" id="10059875at2759"/>
<dbReference type="Pfam" id="PF16653">
    <property type="entry name" value="Sacchrp_dh_C"/>
    <property type="match status" value="1"/>
</dbReference>
<keyword evidence="3" id="KW-0560">Oxidoreductase</keyword>
<feature type="domain" description="Saccharopine dehydrogenase NADP binding" evidence="11">
    <location>
        <begin position="7"/>
        <end position="121"/>
    </location>
</feature>
<evidence type="ECO:0000313" key="14">
    <source>
        <dbReference type="Proteomes" id="UP000182658"/>
    </source>
</evidence>
<dbReference type="FunFam" id="3.40.50.720:FF:000072">
    <property type="entry name" value="Saccharopine dehydrogenase [NADP(+), L-glutamate-forming]"/>
    <property type="match status" value="1"/>
</dbReference>
<comment type="pathway">
    <text evidence="7">Amino-acid biosynthesis; L-lysine biosynthesis via AAA pathway; L-lysine from L-alpha-aminoadipate (fungal route): step 2/3.</text>
</comment>
<evidence type="ECO:0000256" key="7">
    <source>
        <dbReference type="ARBA" id="ARBA00060549"/>
    </source>
</evidence>
<dbReference type="FunFam" id="1.10.1870.10:FF:000002">
    <property type="entry name" value="Saccharopine dehydrogenase Lys9"/>
    <property type="match status" value="1"/>
</dbReference>
<keyword evidence="14" id="KW-1185">Reference proteome</keyword>
<evidence type="ECO:0000256" key="9">
    <source>
        <dbReference type="ARBA" id="ARBA00067598"/>
    </source>
</evidence>
<evidence type="ECO:0000256" key="1">
    <source>
        <dbReference type="ARBA" id="ARBA00022605"/>
    </source>
</evidence>
<evidence type="ECO:0000256" key="3">
    <source>
        <dbReference type="ARBA" id="ARBA00023002"/>
    </source>
</evidence>
<evidence type="ECO:0000256" key="5">
    <source>
        <dbReference type="ARBA" id="ARBA00038048"/>
    </source>
</evidence>
<dbReference type="PANTHER" id="PTHR11133">
    <property type="entry name" value="SACCHAROPINE DEHYDROGENASE"/>
    <property type="match status" value="1"/>
</dbReference>
<keyword evidence="4" id="KW-0457">Lysine biosynthesis</keyword>
<protein>
    <recommendedName>
        <fullName evidence="9">Saccharopine dehydrogenase [NADP(+), L-glutamate-forming]</fullName>
        <ecNumber evidence="8">1.5.1.10</ecNumber>
    </recommendedName>
    <alternativeName>
        <fullName evidence="10">Saccharopine reductase</fullName>
    </alternativeName>
</protein>
<evidence type="ECO:0000256" key="10">
    <source>
        <dbReference type="ARBA" id="ARBA00083134"/>
    </source>
</evidence>
<dbReference type="InterPro" id="IPR036291">
    <property type="entry name" value="NAD(P)-bd_dom_sf"/>
</dbReference>
<dbReference type="AlphaFoldDB" id="A0A1J7IR35"/>
<name>A0A1J7IR35_9PEZI</name>
<evidence type="ECO:0000256" key="2">
    <source>
        <dbReference type="ARBA" id="ARBA00022857"/>
    </source>
</evidence>
<dbReference type="InParanoid" id="A0A1J7IR35"/>
<dbReference type="PANTHER" id="PTHR11133:SF22">
    <property type="entry name" value="ALPHA-AMINOADIPIC SEMIALDEHYDE SYNTHASE, MITOCHONDRIAL"/>
    <property type="match status" value="1"/>
</dbReference>
<dbReference type="Gene3D" id="3.40.50.720">
    <property type="entry name" value="NAD(P)-binding Rossmann-like Domain"/>
    <property type="match status" value="1"/>
</dbReference>
<dbReference type="Pfam" id="PF03435">
    <property type="entry name" value="Sacchrp_dh_NADP"/>
    <property type="match status" value="1"/>
</dbReference>
<accession>A0A1J7IR35</accession>
<dbReference type="GO" id="GO:0019878">
    <property type="term" value="P:lysine biosynthetic process via aminoadipic acid"/>
    <property type="evidence" value="ECO:0007669"/>
    <property type="project" value="TreeGrafter"/>
</dbReference>
<evidence type="ECO:0000256" key="6">
    <source>
        <dbReference type="ARBA" id="ARBA00051869"/>
    </source>
</evidence>
<comment type="catalytic activity">
    <reaction evidence="6">
        <text>L-saccharopine + NADP(+) + H2O = (S)-2-amino-6-oxohexanoate + L-glutamate + NADPH + H(+)</text>
        <dbReference type="Rhea" id="RHEA:10020"/>
        <dbReference type="ChEBI" id="CHEBI:15377"/>
        <dbReference type="ChEBI" id="CHEBI:15378"/>
        <dbReference type="ChEBI" id="CHEBI:29985"/>
        <dbReference type="ChEBI" id="CHEBI:57783"/>
        <dbReference type="ChEBI" id="CHEBI:57951"/>
        <dbReference type="ChEBI" id="CHEBI:58321"/>
        <dbReference type="ChEBI" id="CHEBI:58349"/>
        <dbReference type="EC" id="1.5.1.10"/>
    </reaction>
</comment>
<dbReference type="GO" id="GO:0005737">
    <property type="term" value="C:cytoplasm"/>
    <property type="evidence" value="ECO:0007669"/>
    <property type="project" value="TreeGrafter"/>
</dbReference>
<dbReference type="FunCoup" id="A0A1J7IR35">
    <property type="interactions" value="164"/>
</dbReference>
<dbReference type="InterPro" id="IPR032095">
    <property type="entry name" value="Sacchrp_dh-like_C"/>
</dbReference>
<dbReference type="EMBL" id="KV875097">
    <property type="protein sequence ID" value="OIW29797.1"/>
    <property type="molecule type" value="Genomic_DNA"/>
</dbReference>
<keyword evidence="2" id="KW-0521">NADP</keyword>
<dbReference type="Proteomes" id="UP000182658">
    <property type="component" value="Unassembled WGS sequence"/>
</dbReference>
<keyword evidence="1" id="KW-0028">Amino-acid biosynthesis</keyword>
<dbReference type="Gene3D" id="3.30.360.10">
    <property type="entry name" value="Dihydrodipicolinate Reductase, domain 2"/>
    <property type="match status" value="1"/>
</dbReference>
<organism evidence="13 14">
    <name type="scientific">Coniochaeta ligniaria NRRL 30616</name>
    <dbReference type="NCBI Taxonomy" id="1408157"/>
    <lineage>
        <taxon>Eukaryota</taxon>
        <taxon>Fungi</taxon>
        <taxon>Dikarya</taxon>
        <taxon>Ascomycota</taxon>
        <taxon>Pezizomycotina</taxon>
        <taxon>Sordariomycetes</taxon>
        <taxon>Sordariomycetidae</taxon>
        <taxon>Coniochaetales</taxon>
        <taxon>Coniochaetaceae</taxon>
        <taxon>Coniochaeta</taxon>
    </lineage>
</organism>
<gene>
    <name evidence="13" type="ORF">CONLIGDRAFT_643856</name>
</gene>
<dbReference type="InterPro" id="IPR051168">
    <property type="entry name" value="AASS"/>
</dbReference>
<comment type="similarity">
    <text evidence="5">Belongs to the saccharopine dehydrogenase family.</text>
</comment>
<sequence>MVSQHKVLMLGAGFVTRPTLDVLSEAGIPVTVACRTKASAEKLSEGVKNAHPISLDVTDDKALDAEVAKHDLVISLIPYTFHAAVIKSAIRQKKHVVTTSYVSPAMMELDQQAKDAGITVMNEIGLDPGIDHLYAVKTIDEVHKAGGKILSFLSYCGGLPAPEASDNPLGYKFSWSSRGVLLALRNNGKWWKDGKVVEVEGKDLMKEAKPYFIYPGYAFVAYPNRDSTPYKERYNIPEAQTIIRGTLRYQGFPEFIKVLVDIGFLEDASSSTLSKPVAWKEATAEVVGAVSSSEEDLEAAILKKATFASPEEQKRILGGLRWIGLFSDEQITPRGNPLDTLCATLEKKMEYEEGERDFVMLQHKFEIEHADGSRETRTSTLCEYGDPKGYSAMAKTVGVPCGVAVKQVLSGQISERGILAPMDPKLNDPIMKELKEKYGIYMVEKTIS</sequence>
<evidence type="ECO:0000259" key="12">
    <source>
        <dbReference type="Pfam" id="PF16653"/>
    </source>
</evidence>
<dbReference type="GO" id="GO:0004755">
    <property type="term" value="F:saccharopine dehydrogenase (NADP+, L-glutamate-forming) activity"/>
    <property type="evidence" value="ECO:0007669"/>
    <property type="project" value="UniProtKB-EC"/>
</dbReference>
<evidence type="ECO:0000256" key="8">
    <source>
        <dbReference type="ARBA" id="ARBA00066976"/>
    </source>
</evidence>
<evidence type="ECO:0000256" key="4">
    <source>
        <dbReference type="ARBA" id="ARBA00023154"/>
    </source>
</evidence>
<dbReference type="STRING" id="1408157.A0A1J7IR35"/>
<dbReference type="SUPFAM" id="SSF55347">
    <property type="entry name" value="Glyceraldehyde-3-phosphate dehydrogenase-like, C-terminal domain"/>
    <property type="match status" value="1"/>
</dbReference>
<evidence type="ECO:0000313" key="13">
    <source>
        <dbReference type="EMBL" id="OIW29797.1"/>
    </source>
</evidence>